<dbReference type="Pfam" id="PF00069">
    <property type="entry name" value="Pkinase"/>
    <property type="match status" value="1"/>
</dbReference>
<keyword evidence="8" id="KW-1185">Reference proteome</keyword>
<sequence length="456" mass="52371">MPPSRHESTIRSNRRVIASPIKYRAPFEDDEPIVRHRPASPLTEEQRRTLEQVSRVFDGLEFGLQFFDNYDGLGQPEYSQPLDPILKPEDPRPRPLDLKDFECLKSLGDGESCKVVLARTARETHALDRPGTLVAVKAMTKKWMREYDPGTIWADKDKERSVLTELPWSPFVCGLMGTFVDSRNVYLALEFMPSGSLRELIREHAPLPVPAVQFFTCGIIAGLAFLHDHEIMHRDVKPENVLIGPGGYPVLVDFGCARRVEEDYTKEDGSKPVLRDWQRPGTILYTPPEMTNVDPDDDDRPIFFFGPSMDWWGMGCIVYEMVTRRMAFYGSTIESCLERIDRCTFSWPPAEEVRIGKTLKAFINSLLQPHPQNRLGTFGVQQVMDHPWLGNIDWAKIVSRQYVCPMDIPDKYITRTWHSRALPKQTQMPGLRVKKAALYLQHDKRFRPKASQKVVD</sequence>
<evidence type="ECO:0000256" key="1">
    <source>
        <dbReference type="ARBA" id="ARBA00022527"/>
    </source>
</evidence>
<dbReference type="PANTHER" id="PTHR24351">
    <property type="entry name" value="RIBOSOMAL PROTEIN S6 KINASE"/>
    <property type="match status" value="1"/>
</dbReference>
<evidence type="ECO:0000256" key="4">
    <source>
        <dbReference type="ARBA" id="ARBA00022777"/>
    </source>
</evidence>
<dbReference type="Proteomes" id="UP001437256">
    <property type="component" value="Unassembled WGS sequence"/>
</dbReference>
<evidence type="ECO:0000256" key="2">
    <source>
        <dbReference type="ARBA" id="ARBA00022679"/>
    </source>
</evidence>
<evidence type="ECO:0000259" key="6">
    <source>
        <dbReference type="PROSITE" id="PS50011"/>
    </source>
</evidence>
<protein>
    <recommendedName>
        <fullName evidence="6">Protein kinase domain-containing protein</fullName>
    </recommendedName>
</protein>
<dbReference type="InterPro" id="IPR008271">
    <property type="entry name" value="Ser/Thr_kinase_AS"/>
</dbReference>
<keyword evidence="5" id="KW-0067">ATP-binding</keyword>
<evidence type="ECO:0000256" key="3">
    <source>
        <dbReference type="ARBA" id="ARBA00022741"/>
    </source>
</evidence>
<gene>
    <name evidence="7" type="ORF">AAF712_011683</name>
</gene>
<dbReference type="InterPro" id="IPR000719">
    <property type="entry name" value="Prot_kinase_dom"/>
</dbReference>
<keyword evidence="4" id="KW-0418">Kinase</keyword>
<evidence type="ECO:0000313" key="8">
    <source>
        <dbReference type="Proteomes" id="UP001437256"/>
    </source>
</evidence>
<dbReference type="Gene3D" id="1.10.510.10">
    <property type="entry name" value="Transferase(Phosphotransferase) domain 1"/>
    <property type="match status" value="1"/>
</dbReference>
<dbReference type="EMBL" id="JBBXMP010000134">
    <property type="protein sequence ID" value="KAL0061460.1"/>
    <property type="molecule type" value="Genomic_DNA"/>
</dbReference>
<dbReference type="PROSITE" id="PS00108">
    <property type="entry name" value="PROTEIN_KINASE_ST"/>
    <property type="match status" value="1"/>
</dbReference>
<dbReference type="PROSITE" id="PS50011">
    <property type="entry name" value="PROTEIN_KINASE_DOM"/>
    <property type="match status" value="1"/>
</dbReference>
<feature type="domain" description="Protein kinase" evidence="6">
    <location>
        <begin position="101"/>
        <end position="389"/>
    </location>
</feature>
<evidence type="ECO:0000256" key="5">
    <source>
        <dbReference type="ARBA" id="ARBA00022840"/>
    </source>
</evidence>
<accession>A0ABR2ZJQ0</accession>
<dbReference type="Gene3D" id="3.30.200.20">
    <property type="entry name" value="Phosphorylase Kinase, domain 1"/>
    <property type="match status" value="1"/>
</dbReference>
<dbReference type="InterPro" id="IPR011009">
    <property type="entry name" value="Kinase-like_dom_sf"/>
</dbReference>
<reference evidence="7 8" key="1">
    <citation type="submission" date="2024-05" db="EMBL/GenBank/DDBJ databases">
        <title>A draft genome resource for the thread blight pathogen Marasmius tenuissimus strain MS-2.</title>
        <authorList>
            <person name="Yulfo-Soto G.E."/>
            <person name="Baruah I.K."/>
            <person name="Amoako-Attah I."/>
            <person name="Bukari Y."/>
            <person name="Meinhardt L.W."/>
            <person name="Bailey B.A."/>
            <person name="Cohen S.P."/>
        </authorList>
    </citation>
    <scope>NUCLEOTIDE SEQUENCE [LARGE SCALE GENOMIC DNA]</scope>
    <source>
        <strain evidence="7 8">MS-2</strain>
    </source>
</reference>
<keyword evidence="2" id="KW-0808">Transferase</keyword>
<comment type="caution">
    <text evidence="7">The sequence shown here is derived from an EMBL/GenBank/DDBJ whole genome shotgun (WGS) entry which is preliminary data.</text>
</comment>
<keyword evidence="1" id="KW-0723">Serine/threonine-protein kinase</keyword>
<dbReference type="SUPFAM" id="SSF56112">
    <property type="entry name" value="Protein kinase-like (PK-like)"/>
    <property type="match status" value="1"/>
</dbReference>
<evidence type="ECO:0000313" key="7">
    <source>
        <dbReference type="EMBL" id="KAL0061460.1"/>
    </source>
</evidence>
<proteinExistence type="predicted"/>
<keyword evidence="3" id="KW-0547">Nucleotide-binding</keyword>
<organism evidence="7 8">
    <name type="scientific">Marasmius tenuissimus</name>
    <dbReference type="NCBI Taxonomy" id="585030"/>
    <lineage>
        <taxon>Eukaryota</taxon>
        <taxon>Fungi</taxon>
        <taxon>Dikarya</taxon>
        <taxon>Basidiomycota</taxon>
        <taxon>Agaricomycotina</taxon>
        <taxon>Agaricomycetes</taxon>
        <taxon>Agaricomycetidae</taxon>
        <taxon>Agaricales</taxon>
        <taxon>Marasmiineae</taxon>
        <taxon>Marasmiaceae</taxon>
        <taxon>Marasmius</taxon>
    </lineage>
</organism>
<name>A0ABR2ZJQ0_9AGAR</name>
<dbReference type="SMART" id="SM00220">
    <property type="entry name" value="S_TKc"/>
    <property type="match status" value="1"/>
</dbReference>